<feature type="active site" description="Proton acceptor" evidence="2">
    <location>
        <position position="184"/>
    </location>
</feature>
<dbReference type="Pfam" id="PF01734">
    <property type="entry name" value="Patatin"/>
    <property type="match status" value="1"/>
</dbReference>
<feature type="short sequence motif" description="GXSXG" evidence="2">
    <location>
        <begin position="37"/>
        <end position="41"/>
    </location>
</feature>
<keyword evidence="2" id="KW-0442">Lipid degradation</keyword>
<name>A0ABU0CMV7_9BACI</name>
<dbReference type="InterPro" id="IPR002641">
    <property type="entry name" value="PNPLA_dom"/>
</dbReference>
<evidence type="ECO:0000313" key="4">
    <source>
        <dbReference type="EMBL" id="MDQ0337749.1"/>
    </source>
</evidence>
<feature type="short sequence motif" description="GXGXXG" evidence="2">
    <location>
        <begin position="10"/>
        <end position="15"/>
    </location>
</feature>
<dbReference type="RefSeq" id="WP_307335083.1">
    <property type="nucleotide sequence ID" value="NZ_JAUSUQ010000001.1"/>
</dbReference>
<organism evidence="4 5">
    <name type="scientific">Caldalkalibacillus uzonensis</name>
    <dbReference type="NCBI Taxonomy" id="353224"/>
    <lineage>
        <taxon>Bacteria</taxon>
        <taxon>Bacillati</taxon>
        <taxon>Bacillota</taxon>
        <taxon>Bacilli</taxon>
        <taxon>Bacillales</taxon>
        <taxon>Bacillaceae</taxon>
        <taxon>Caldalkalibacillus</taxon>
    </lineage>
</organism>
<dbReference type="Proteomes" id="UP001232445">
    <property type="component" value="Unassembled WGS sequence"/>
</dbReference>
<feature type="active site" description="Nucleophile" evidence="2">
    <location>
        <position position="39"/>
    </location>
</feature>
<comment type="caution">
    <text evidence="4">The sequence shown here is derived from an EMBL/GenBank/DDBJ whole genome shotgun (WGS) entry which is preliminary data.</text>
</comment>
<accession>A0ABU0CMV7</accession>
<evidence type="ECO:0000256" key="1">
    <source>
        <dbReference type="ARBA" id="ARBA00023098"/>
    </source>
</evidence>
<evidence type="ECO:0000313" key="5">
    <source>
        <dbReference type="Proteomes" id="UP001232445"/>
    </source>
</evidence>
<dbReference type="CDD" id="cd07207">
    <property type="entry name" value="Pat_ExoU_VipD_like"/>
    <property type="match status" value="1"/>
</dbReference>
<feature type="domain" description="PNPLA" evidence="3">
    <location>
        <begin position="6"/>
        <end position="197"/>
    </location>
</feature>
<evidence type="ECO:0000259" key="3">
    <source>
        <dbReference type="PROSITE" id="PS51635"/>
    </source>
</evidence>
<dbReference type="InterPro" id="IPR016035">
    <property type="entry name" value="Acyl_Trfase/lysoPLipase"/>
</dbReference>
<proteinExistence type="predicted"/>
<dbReference type="Gene3D" id="3.40.1090.10">
    <property type="entry name" value="Cytosolic phospholipase A2 catalytic domain"/>
    <property type="match status" value="2"/>
</dbReference>
<dbReference type="InterPro" id="IPR052580">
    <property type="entry name" value="Lipid_Hydrolase"/>
</dbReference>
<keyword evidence="2" id="KW-0378">Hydrolase</keyword>
<dbReference type="PANTHER" id="PTHR46394">
    <property type="entry name" value="ANNEXIN"/>
    <property type="match status" value="1"/>
</dbReference>
<dbReference type="EMBL" id="JAUSUQ010000001">
    <property type="protein sequence ID" value="MDQ0337749.1"/>
    <property type="molecule type" value="Genomic_DNA"/>
</dbReference>
<dbReference type="PANTHER" id="PTHR46394:SF1">
    <property type="entry name" value="PNPLA DOMAIN-CONTAINING PROTEIN"/>
    <property type="match status" value="1"/>
</dbReference>
<protein>
    <submittedName>
        <fullName evidence="4">NTE family protein</fullName>
    </submittedName>
</protein>
<reference evidence="4 5" key="1">
    <citation type="submission" date="2023-07" db="EMBL/GenBank/DDBJ databases">
        <title>Genomic Encyclopedia of Type Strains, Phase IV (KMG-IV): sequencing the most valuable type-strain genomes for metagenomic binning, comparative biology and taxonomic classification.</title>
        <authorList>
            <person name="Goeker M."/>
        </authorList>
    </citation>
    <scope>NUCLEOTIDE SEQUENCE [LARGE SCALE GENOMIC DNA]</scope>
    <source>
        <strain evidence="4 5">DSM 17740</strain>
    </source>
</reference>
<dbReference type="SUPFAM" id="SSF52151">
    <property type="entry name" value="FabD/lysophospholipase-like"/>
    <property type="match status" value="1"/>
</dbReference>
<keyword evidence="5" id="KW-1185">Reference proteome</keyword>
<dbReference type="PROSITE" id="PS51635">
    <property type="entry name" value="PNPLA"/>
    <property type="match status" value="1"/>
</dbReference>
<evidence type="ECO:0000256" key="2">
    <source>
        <dbReference type="PROSITE-ProRule" id="PRU01161"/>
    </source>
</evidence>
<keyword evidence="1 2" id="KW-0443">Lipid metabolism</keyword>
<feature type="short sequence motif" description="DGA/G" evidence="2">
    <location>
        <begin position="184"/>
        <end position="186"/>
    </location>
</feature>
<gene>
    <name evidence="4" type="ORF">J2S00_000519</name>
</gene>
<sequence length="315" mass="35696">MLKCDAVFEGGGVKGIAFIGAIRETEERGYQFQRVAGTSAGSIMAALLAAGYNGKEIEALLDELSFPAFLQSGWIGHLPGVGKGLNILFRNGMYNTAGLEEWMTDKLNKKGICCFGDVPEGKLKIIASDITNGRIMIIPDDLPLYGLDPAVFTIARAVRMSCSIPYFFQPVILKQHKKKVYIVDGGLLSNYPVWIFDSEQGPRWPTFGYRLRGIDTYQPMDISGPFSMFKAIVTTMLEAHDRRHIEERDAVRTIFIQVENIKATDFYLIPEEKQKLVRLGREEARRFFDQWSFTTYIYRYRRGQVSIRCQGKKES</sequence>